<evidence type="ECO:0000313" key="2">
    <source>
        <dbReference type="EMBL" id="STZ13678.1"/>
    </source>
</evidence>
<dbReference type="Proteomes" id="UP000190435">
    <property type="component" value="Unassembled WGS sequence"/>
</dbReference>
<dbReference type="Gene3D" id="3.55.50.60">
    <property type="entry name" value="DotD protein"/>
    <property type="match status" value="1"/>
</dbReference>
<dbReference type="Proteomes" id="UP000255279">
    <property type="component" value="Unassembled WGS sequence"/>
</dbReference>
<gene>
    <name evidence="1" type="ORF">B0181_07940</name>
    <name evidence="2" type="ORF">NCTC10293_01256</name>
</gene>
<dbReference type="EMBL" id="MUXU01000048">
    <property type="protein sequence ID" value="OOR88638.1"/>
    <property type="molecule type" value="Genomic_DNA"/>
</dbReference>
<protein>
    <recommendedName>
        <fullName evidence="5">DotD/TraH family lipoprotein</fullName>
    </recommendedName>
</protein>
<dbReference type="RefSeq" id="WP_078276973.1">
    <property type="nucleotide sequence ID" value="NZ_MUXU01000048.1"/>
</dbReference>
<dbReference type="PROSITE" id="PS51257">
    <property type="entry name" value="PROKAR_LIPOPROTEIN"/>
    <property type="match status" value="1"/>
</dbReference>
<name>A0A1S9ZYZ4_9GAMM</name>
<dbReference type="EMBL" id="UGQE01000002">
    <property type="protein sequence ID" value="STZ13678.1"/>
    <property type="molecule type" value="Genomic_DNA"/>
</dbReference>
<keyword evidence="3" id="KW-1185">Reference proteome</keyword>
<evidence type="ECO:0000313" key="3">
    <source>
        <dbReference type="Proteomes" id="UP000190435"/>
    </source>
</evidence>
<reference evidence="1 3" key="1">
    <citation type="submission" date="2017-02" db="EMBL/GenBank/DDBJ databases">
        <title>Draft genome sequence of Moraxella caviae CCUG 355 type strain.</title>
        <authorList>
            <person name="Engstrom-Jakobsson H."/>
            <person name="Salva-Serra F."/>
            <person name="Thorell K."/>
            <person name="Gonzales-Siles L."/>
            <person name="Karlsson R."/>
            <person name="Boulund F."/>
            <person name="Engstrand L."/>
            <person name="Moore E."/>
        </authorList>
    </citation>
    <scope>NUCLEOTIDE SEQUENCE [LARGE SCALE GENOMIC DNA]</scope>
    <source>
        <strain evidence="1 3">CCUG 355</strain>
    </source>
</reference>
<reference evidence="2 4" key="2">
    <citation type="submission" date="2018-06" db="EMBL/GenBank/DDBJ databases">
        <authorList>
            <consortium name="Pathogen Informatics"/>
            <person name="Doyle S."/>
        </authorList>
    </citation>
    <scope>NUCLEOTIDE SEQUENCE [LARGE SCALE GENOMIC DNA]</scope>
    <source>
        <strain evidence="2 4">NCTC10293</strain>
    </source>
</reference>
<proteinExistence type="predicted"/>
<evidence type="ECO:0000313" key="4">
    <source>
        <dbReference type="Proteomes" id="UP000255279"/>
    </source>
</evidence>
<evidence type="ECO:0008006" key="5">
    <source>
        <dbReference type="Google" id="ProtNLM"/>
    </source>
</evidence>
<sequence>MQKRFLPFVIGAGAVALTGCATTTHHINQANVQSYSPVEIIAQESQKAATAMQVLTKYRQAQSRTLDMRQASFENDKVYVDYIGKPRQLLASVAIKYGYRFIEVGNVRDLDTVNFTKVHGTPEDILINLNAKLGDTASIAINKQDKTITLIY</sequence>
<accession>A0A1S9ZYZ4</accession>
<dbReference type="AlphaFoldDB" id="A0A1S9ZYZ4"/>
<dbReference type="STRING" id="34060.B0181_07940"/>
<organism evidence="1 3">
    <name type="scientific">Moraxella caviae</name>
    <dbReference type="NCBI Taxonomy" id="34060"/>
    <lineage>
        <taxon>Bacteria</taxon>
        <taxon>Pseudomonadati</taxon>
        <taxon>Pseudomonadota</taxon>
        <taxon>Gammaproteobacteria</taxon>
        <taxon>Moraxellales</taxon>
        <taxon>Moraxellaceae</taxon>
        <taxon>Moraxella</taxon>
    </lineage>
</organism>
<dbReference type="InterPro" id="IPR038140">
    <property type="entry name" value="DotD_sf"/>
</dbReference>
<evidence type="ECO:0000313" key="1">
    <source>
        <dbReference type="EMBL" id="OOR88638.1"/>
    </source>
</evidence>
<dbReference type="OrthoDB" id="6687362at2"/>